<keyword evidence="7" id="KW-1185">Reference proteome</keyword>
<evidence type="ECO:0000313" key="7">
    <source>
        <dbReference type="Proteomes" id="UP001596220"/>
    </source>
</evidence>
<accession>A0ABW1P4V9</accession>
<dbReference type="InterPro" id="IPR011712">
    <property type="entry name" value="Sig_transdc_His_kin_sub3_dim/P"/>
</dbReference>
<keyword evidence="4" id="KW-0472">Membrane</keyword>
<keyword evidence="4" id="KW-1133">Transmembrane helix</keyword>
<organism evidence="6 7">
    <name type="scientific">Saccharothrix lopnurensis</name>
    <dbReference type="NCBI Taxonomy" id="1670621"/>
    <lineage>
        <taxon>Bacteria</taxon>
        <taxon>Bacillati</taxon>
        <taxon>Actinomycetota</taxon>
        <taxon>Actinomycetes</taxon>
        <taxon>Pseudonocardiales</taxon>
        <taxon>Pseudonocardiaceae</taxon>
        <taxon>Saccharothrix</taxon>
    </lineage>
</organism>
<dbReference type="EMBL" id="JBHSQO010000009">
    <property type="protein sequence ID" value="MFC6090002.1"/>
    <property type="molecule type" value="Genomic_DNA"/>
</dbReference>
<dbReference type="Pfam" id="PF07730">
    <property type="entry name" value="HisKA_3"/>
    <property type="match status" value="1"/>
</dbReference>
<keyword evidence="3" id="KW-0902">Two-component regulatory system</keyword>
<feature type="transmembrane region" description="Helical" evidence="4">
    <location>
        <begin position="12"/>
        <end position="28"/>
    </location>
</feature>
<dbReference type="InterPro" id="IPR036890">
    <property type="entry name" value="HATPase_C_sf"/>
</dbReference>
<feature type="transmembrane region" description="Helical" evidence="4">
    <location>
        <begin position="73"/>
        <end position="90"/>
    </location>
</feature>
<dbReference type="PANTHER" id="PTHR24421">
    <property type="entry name" value="NITRATE/NITRITE SENSOR PROTEIN NARX-RELATED"/>
    <property type="match status" value="1"/>
</dbReference>
<evidence type="ECO:0000256" key="2">
    <source>
        <dbReference type="ARBA" id="ARBA00022777"/>
    </source>
</evidence>
<dbReference type="CDD" id="cd16917">
    <property type="entry name" value="HATPase_UhpB-NarQ-NarX-like"/>
    <property type="match status" value="1"/>
</dbReference>
<dbReference type="InterPro" id="IPR050482">
    <property type="entry name" value="Sensor_HK_TwoCompSys"/>
</dbReference>
<feature type="domain" description="Signal transduction histidine kinase subgroup 3 dimerisation and phosphoacceptor" evidence="5">
    <location>
        <begin position="188"/>
        <end position="254"/>
    </location>
</feature>
<sequence>MTDLRRLRGYTWWTVVAGGVAVAFGSVLDLVVHPYGVVKELLLGAAVVFVAVQHLRYMRHAMAGLGRGEHRPLEHAATFAVALVAWGVMAAEGGFIPAWCALPALVLAHVAAAVPARSRWPVVLVGGAFTVATGFVFGGDEARPAVVMSLVVVATLVLADLAQLWMWDIALQQERARETTRALAVAEERLRFAADLHDIQGHHLQAIALKGELAERLIGRDDELARRHAAEVAELARTALRETREVVQGYRRASLGTEITNAVGVLRAAGIETAVAGDAADVPPPLQPLFGALVREGTTNVLRHSRARRCDVAISVVGDAVSVRLANDGVRSGGDTGAGAGLAGLRERFAAVGGRVEAGQAEPDGFELVGRAGVGR</sequence>
<keyword evidence="4" id="KW-0812">Transmembrane</keyword>
<feature type="transmembrane region" description="Helical" evidence="4">
    <location>
        <begin position="145"/>
        <end position="167"/>
    </location>
</feature>
<dbReference type="GO" id="GO:0016301">
    <property type="term" value="F:kinase activity"/>
    <property type="evidence" value="ECO:0007669"/>
    <property type="project" value="UniProtKB-KW"/>
</dbReference>
<dbReference type="Gene3D" id="1.20.5.1930">
    <property type="match status" value="1"/>
</dbReference>
<evidence type="ECO:0000256" key="1">
    <source>
        <dbReference type="ARBA" id="ARBA00022679"/>
    </source>
</evidence>
<feature type="transmembrane region" description="Helical" evidence="4">
    <location>
        <begin position="121"/>
        <end position="139"/>
    </location>
</feature>
<feature type="transmembrane region" description="Helical" evidence="4">
    <location>
        <begin position="34"/>
        <end position="52"/>
    </location>
</feature>
<dbReference type="RefSeq" id="WP_380635539.1">
    <property type="nucleotide sequence ID" value="NZ_JBHSQO010000009.1"/>
</dbReference>
<evidence type="ECO:0000256" key="3">
    <source>
        <dbReference type="ARBA" id="ARBA00023012"/>
    </source>
</evidence>
<evidence type="ECO:0000256" key="4">
    <source>
        <dbReference type="SAM" id="Phobius"/>
    </source>
</evidence>
<proteinExistence type="predicted"/>
<protein>
    <submittedName>
        <fullName evidence="6">Sensor histidine kinase</fullName>
    </submittedName>
</protein>
<evidence type="ECO:0000259" key="5">
    <source>
        <dbReference type="Pfam" id="PF07730"/>
    </source>
</evidence>
<evidence type="ECO:0000313" key="6">
    <source>
        <dbReference type="EMBL" id="MFC6090002.1"/>
    </source>
</evidence>
<keyword evidence="2 6" id="KW-0418">Kinase</keyword>
<dbReference type="PANTHER" id="PTHR24421:SF63">
    <property type="entry name" value="SENSOR HISTIDINE KINASE DESK"/>
    <property type="match status" value="1"/>
</dbReference>
<dbReference type="Gene3D" id="3.30.565.10">
    <property type="entry name" value="Histidine kinase-like ATPase, C-terminal domain"/>
    <property type="match status" value="1"/>
</dbReference>
<keyword evidence="1" id="KW-0808">Transferase</keyword>
<gene>
    <name evidence="6" type="ORF">ACFP3R_12030</name>
</gene>
<name>A0ABW1P4V9_9PSEU</name>
<reference evidence="7" key="1">
    <citation type="journal article" date="2019" name="Int. J. Syst. Evol. Microbiol.">
        <title>The Global Catalogue of Microorganisms (GCM) 10K type strain sequencing project: providing services to taxonomists for standard genome sequencing and annotation.</title>
        <authorList>
            <consortium name="The Broad Institute Genomics Platform"/>
            <consortium name="The Broad Institute Genome Sequencing Center for Infectious Disease"/>
            <person name="Wu L."/>
            <person name="Ma J."/>
        </authorList>
    </citation>
    <scope>NUCLEOTIDE SEQUENCE [LARGE SCALE GENOMIC DNA]</scope>
    <source>
        <strain evidence="7">CGMCC 4.7246</strain>
    </source>
</reference>
<dbReference type="Proteomes" id="UP001596220">
    <property type="component" value="Unassembled WGS sequence"/>
</dbReference>
<comment type="caution">
    <text evidence="6">The sequence shown here is derived from an EMBL/GenBank/DDBJ whole genome shotgun (WGS) entry which is preliminary data.</text>
</comment>